<comment type="cofactor">
    <cofactor evidence="8">
        <name>heme</name>
        <dbReference type="ChEBI" id="CHEBI:30413"/>
    </cofactor>
    <text evidence="8">Binds 2 heme groups.</text>
</comment>
<evidence type="ECO:0000259" key="10">
    <source>
        <dbReference type="PROSITE" id="PS51007"/>
    </source>
</evidence>
<dbReference type="HOGENOM" id="CLU_034652_3_1_6"/>
<dbReference type="InterPro" id="IPR009056">
    <property type="entry name" value="Cyt_c-like_dom"/>
</dbReference>
<keyword evidence="7 9" id="KW-0408">Iron</keyword>
<dbReference type="InterPro" id="IPR026259">
    <property type="entry name" value="MauG/Cytc_peroxidase"/>
</dbReference>
<keyword evidence="11" id="KW-0575">Peroxidase</keyword>
<dbReference type="SUPFAM" id="SSF46626">
    <property type="entry name" value="Cytochrome c"/>
    <property type="match status" value="2"/>
</dbReference>
<dbReference type="EMBL" id="CM001475">
    <property type="protein sequence ID" value="EIC29965.1"/>
    <property type="molecule type" value="Genomic_DNA"/>
</dbReference>
<evidence type="ECO:0000256" key="4">
    <source>
        <dbReference type="ARBA" id="ARBA00022729"/>
    </source>
</evidence>
<dbReference type="InterPro" id="IPR036909">
    <property type="entry name" value="Cyt_c-like_dom_sf"/>
</dbReference>
<feature type="binding site" description="covalent" evidence="8">
    <location>
        <position position="64"/>
    </location>
    <ligand>
        <name>heme c</name>
        <dbReference type="ChEBI" id="CHEBI:61717"/>
        <label>1</label>
    </ligand>
</feature>
<keyword evidence="6" id="KW-0560">Oxidoreductase</keyword>
<evidence type="ECO:0000256" key="7">
    <source>
        <dbReference type="ARBA" id="ARBA00023004"/>
    </source>
</evidence>
<keyword evidence="5" id="KW-0574">Periplasm</keyword>
<feature type="binding site" description="covalent" evidence="8">
    <location>
        <position position="213"/>
    </location>
    <ligand>
        <name>heme c</name>
        <dbReference type="ChEBI" id="CHEBI:61717"/>
        <label>2</label>
    </ligand>
</feature>
<protein>
    <submittedName>
        <fullName evidence="11">Cytochrome c peroxidase</fullName>
    </submittedName>
</protein>
<evidence type="ECO:0000256" key="6">
    <source>
        <dbReference type="ARBA" id="ARBA00023002"/>
    </source>
</evidence>
<dbReference type="PROSITE" id="PS51007">
    <property type="entry name" value="CYTC"/>
    <property type="match status" value="2"/>
</dbReference>
<evidence type="ECO:0000313" key="12">
    <source>
        <dbReference type="Proteomes" id="UP000005090"/>
    </source>
</evidence>
<evidence type="ECO:0000313" key="11">
    <source>
        <dbReference type="EMBL" id="EIC29965.1"/>
    </source>
</evidence>
<evidence type="ECO:0000256" key="1">
    <source>
        <dbReference type="ARBA" id="ARBA00004418"/>
    </source>
</evidence>
<evidence type="ECO:0000256" key="8">
    <source>
        <dbReference type="PIRSR" id="PIRSR000294-1"/>
    </source>
</evidence>
<feature type="binding site" description="covalent" evidence="8">
    <location>
        <position position="61"/>
    </location>
    <ligand>
        <name>heme c</name>
        <dbReference type="ChEBI" id="CHEBI:61717"/>
        <label>1</label>
    </ligand>
</feature>
<proteinExistence type="predicted"/>
<feature type="binding site" description="axial binding residue" evidence="9">
    <location>
        <position position="214"/>
    </location>
    <ligand>
        <name>heme c</name>
        <dbReference type="ChEBI" id="CHEBI:61717"/>
        <label>2</label>
    </ligand>
    <ligandPart>
        <name>Fe</name>
        <dbReference type="ChEBI" id="CHEBI:18248"/>
    </ligandPart>
</feature>
<dbReference type="PANTHER" id="PTHR30600">
    <property type="entry name" value="CYTOCHROME C PEROXIDASE-RELATED"/>
    <property type="match status" value="1"/>
</dbReference>
<sequence>MRHLSVLLLGWLFWTGALAEPTRGLPPLSIPADNPQSADKIALGKRLFNDPRLSADGSIACANCHVSGKAFTDGRVAARGIKGQIGTRNAPSILNAAYYQTLFLDGRAASLEEQVLGPLFNPIEHGLANSQALIEVIRSDAEYTRLFKTAFTLTADAVTAGHVAQAIAAYERTLIAGDSPFDRFLFGRDRAALSPSAARGLRIFQRKGNCMVCHEISWDHALFTDNRFYNLGVGSQILKPVLSKFLKAKKPDRYPLTDAQRSELGLFNVTKDPADIGKFKTPILRNVALTGPYMHDGSLKTLEEVIDFYDQGGQRNRFLDKKIFPLHLTTGEKADLVTFLQVLTSHTLDFEKP</sequence>
<accession>H8GG41</accession>
<dbReference type="GO" id="GO:0042597">
    <property type="term" value="C:periplasmic space"/>
    <property type="evidence" value="ECO:0007669"/>
    <property type="project" value="UniProtKB-SubCell"/>
</dbReference>
<evidence type="ECO:0000256" key="3">
    <source>
        <dbReference type="ARBA" id="ARBA00022723"/>
    </source>
</evidence>
<dbReference type="GO" id="GO:0009055">
    <property type="term" value="F:electron transfer activity"/>
    <property type="evidence" value="ECO:0007669"/>
    <property type="project" value="InterPro"/>
</dbReference>
<dbReference type="GO" id="GO:0046872">
    <property type="term" value="F:metal ion binding"/>
    <property type="evidence" value="ECO:0007669"/>
    <property type="project" value="UniProtKB-KW"/>
</dbReference>
<dbReference type="AlphaFoldDB" id="H8GG41"/>
<dbReference type="Proteomes" id="UP000005090">
    <property type="component" value="Chromosome"/>
</dbReference>
<keyword evidence="12" id="KW-1185">Reference proteome</keyword>
<feature type="domain" description="Cytochrome c" evidence="10">
    <location>
        <begin position="39"/>
        <end position="175"/>
    </location>
</feature>
<dbReference type="PIRSF" id="PIRSF000294">
    <property type="entry name" value="Cytochrome-c_peroxidase"/>
    <property type="match status" value="1"/>
</dbReference>
<feature type="binding site" description="axial binding residue" evidence="9">
    <location>
        <position position="65"/>
    </location>
    <ligand>
        <name>heme c</name>
        <dbReference type="ChEBI" id="CHEBI:61717"/>
        <label>1</label>
    </ligand>
    <ligandPart>
        <name>Fe</name>
        <dbReference type="ChEBI" id="CHEBI:18248"/>
    </ligandPart>
</feature>
<organism evidence="11 12">
    <name type="scientific">Methylomicrobium album BG8</name>
    <dbReference type="NCBI Taxonomy" id="686340"/>
    <lineage>
        <taxon>Bacteria</taxon>
        <taxon>Pseudomonadati</taxon>
        <taxon>Pseudomonadota</taxon>
        <taxon>Gammaproteobacteria</taxon>
        <taxon>Methylococcales</taxon>
        <taxon>Methylococcaceae</taxon>
        <taxon>Methylomicrobium</taxon>
    </lineage>
</organism>
<feature type="binding site" description="covalent" evidence="8">
    <location>
        <position position="210"/>
    </location>
    <ligand>
        <name>heme c</name>
        <dbReference type="ChEBI" id="CHEBI:61717"/>
        <label>2</label>
    </ligand>
</feature>
<reference evidence="11 12" key="1">
    <citation type="journal article" date="2013" name="Genome Announc.">
        <title>Genome Sequence of the Obligate Gammaproteobacterial Methanotroph Methylomicrobium album Strain BG8.</title>
        <authorList>
            <person name="Kits K.D."/>
            <person name="Kalyuzhnaya M.G."/>
            <person name="Klotz M.G."/>
            <person name="Jetten M.S."/>
            <person name="Op den Camp H.J."/>
            <person name="Vuilleumier S."/>
            <person name="Bringel F."/>
            <person name="Dispirito A.A."/>
            <person name="Murrell J.C."/>
            <person name="Bruce D."/>
            <person name="Cheng J.F."/>
            <person name="Copeland A."/>
            <person name="Goodwin L."/>
            <person name="Hauser L."/>
            <person name="Lajus A."/>
            <person name="Land M.L."/>
            <person name="Lapidus A."/>
            <person name="Lucas S."/>
            <person name="Medigue C."/>
            <person name="Pitluck S."/>
            <person name="Woyke T."/>
            <person name="Zeytun A."/>
            <person name="Stein L.Y."/>
        </authorList>
    </citation>
    <scope>NUCLEOTIDE SEQUENCE [LARGE SCALE GENOMIC DNA]</scope>
    <source>
        <strain evidence="11 12">BG8</strain>
    </source>
</reference>
<dbReference type="GO" id="GO:0020037">
    <property type="term" value="F:heme binding"/>
    <property type="evidence" value="ECO:0007669"/>
    <property type="project" value="InterPro"/>
</dbReference>
<comment type="subcellular location">
    <subcellularLocation>
        <location evidence="1">Periplasm</location>
    </subcellularLocation>
</comment>
<dbReference type="GO" id="GO:0004130">
    <property type="term" value="F:cytochrome-c peroxidase activity"/>
    <property type="evidence" value="ECO:0007669"/>
    <property type="project" value="TreeGrafter"/>
</dbReference>
<evidence type="ECO:0000256" key="5">
    <source>
        <dbReference type="ARBA" id="ARBA00022764"/>
    </source>
</evidence>
<dbReference type="STRING" id="686340.Metal_2218"/>
<gene>
    <name evidence="11" type="ORF">Metal_2218</name>
</gene>
<dbReference type="eggNOG" id="COG1858">
    <property type="taxonomic scope" value="Bacteria"/>
</dbReference>
<name>H8GG41_METAL</name>
<dbReference type="InterPro" id="IPR004852">
    <property type="entry name" value="Di-haem_cyt_c_peroxidsae"/>
</dbReference>
<evidence type="ECO:0000256" key="2">
    <source>
        <dbReference type="ARBA" id="ARBA00022617"/>
    </source>
</evidence>
<keyword evidence="3 9" id="KW-0479">Metal-binding</keyword>
<comment type="PTM">
    <text evidence="8">Binds 2 heme groups per subunit.</text>
</comment>
<evidence type="ECO:0000256" key="9">
    <source>
        <dbReference type="PIRSR" id="PIRSR000294-2"/>
    </source>
</evidence>
<keyword evidence="4" id="KW-0732">Signal</keyword>
<dbReference type="Pfam" id="PF03150">
    <property type="entry name" value="CCP_MauG"/>
    <property type="match status" value="1"/>
</dbReference>
<keyword evidence="2 8" id="KW-0349">Heme</keyword>
<dbReference type="Gene3D" id="1.10.760.10">
    <property type="entry name" value="Cytochrome c-like domain"/>
    <property type="match status" value="2"/>
</dbReference>
<dbReference type="InterPro" id="IPR051395">
    <property type="entry name" value="Cytochrome_c_Peroxidase/MauG"/>
</dbReference>
<feature type="domain" description="Cytochrome c" evidence="10">
    <location>
        <begin position="195"/>
        <end position="344"/>
    </location>
</feature>